<dbReference type="SUPFAM" id="SSF116734">
    <property type="entry name" value="DNA methylase specificity domain"/>
    <property type="match status" value="2"/>
</dbReference>
<dbReference type="CDD" id="cd17246">
    <property type="entry name" value="RMtype1_S_SonII-TRD2-CR2_like"/>
    <property type="match status" value="1"/>
</dbReference>
<dbReference type="EC" id="3.1.21.-" evidence="5"/>
<keyword evidence="5" id="KW-0540">Nuclease</keyword>
<comment type="similarity">
    <text evidence="1">Belongs to the type-I restriction system S methylase family.</text>
</comment>
<dbReference type="GO" id="GO:0004519">
    <property type="term" value="F:endonuclease activity"/>
    <property type="evidence" value="ECO:0007669"/>
    <property type="project" value="UniProtKB-KW"/>
</dbReference>
<feature type="domain" description="Type I restriction modification DNA specificity" evidence="4">
    <location>
        <begin position="224"/>
        <end position="398"/>
    </location>
</feature>
<gene>
    <name evidence="5" type="ORF">QWY13_16610</name>
</gene>
<evidence type="ECO:0000256" key="1">
    <source>
        <dbReference type="ARBA" id="ARBA00010923"/>
    </source>
</evidence>
<evidence type="ECO:0000256" key="2">
    <source>
        <dbReference type="ARBA" id="ARBA00022747"/>
    </source>
</evidence>
<keyword evidence="2" id="KW-0680">Restriction system</keyword>
<dbReference type="InterPro" id="IPR044946">
    <property type="entry name" value="Restrct_endonuc_typeI_TRD_sf"/>
</dbReference>
<dbReference type="InterPro" id="IPR052021">
    <property type="entry name" value="Type-I_RS_S_subunit"/>
</dbReference>
<keyword evidence="6" id="KW-1185">Reference proteome</keyword>
<dbReference type="RefSeq" id="WP_301857411.1">
    <property type="nucleotide sequence ID" value="NZ_JAUJWU010000005.1"/>
</dbReference>
<dbReference type="PANTHER" id="PTHR30408:SF13">
    <property type="entry name" value="TYPE I RESTRICTION ENZYME HINDI SPECIFICITY SUBUNIT"/>
    <property type="match status" value="1"/>
</dbReference>
<sequence>MTEKKLVPKRRFEGFTSDWTVRNLGEILDLLKDGTHGTHRNVEAGIYLLSAKNIKNGKVNIDSTDRLISREEYEKIHRNFELRSGDILLTVVGSIGQAAILQRNIDFTFQRSVAYLRPNREIESNFLYTMVRSNYFQWELKNRQVVSAQPGIYLGDLSKIPIAFPVLKEQQKIGNFFKHLDQMISVEQHKLEKTKALKAAYLAEMFPAGGERVPKRRFPGFTGEWDEVKLKDISEIVGGGTPSSNIEEFWNGDIDWYSPTEIGNEIYANNSVRKITKIGYEKSSAKMLPADKTILFTSRAGIGSMAILKKQASTNQGFQSIVLKSGVDTYFIYSMGYLIKSYAISKSSGSTFLEISGKTLGEMPIVVPSFEEQLKIGEFFKKLDESITNNQQKLSKLKAMKQAYLEEMFV</sequence>
<accession>A0ABT8NH68</accession>
<comment type="caution">
    <text evidence="5">The sequence shown here is derived from an EMBL/GenBank/DDBJ whole genome shotgun (WGS) entry which is preliminary data.</text>
</comment>
<dbReference type="PANTHER" id="PTHR30408">
    <property type="entry name" value="TYPE-1 RESTRICTION ENZYME ECOKI SPECIFICITY PROTEIN"/>
    <property type="match status" value="1"/>
</dbReference>
<keyword evidence="5" id="KW-0255">Endonuclease</keyword>
<evidence type="ECO:0000313" key="6">
    <source>
        <dbReference type="Proteomes" id="UP001172142"/>
    </source>
</evidence>
<dbReference type="Proteomes" id="UP001172142">
    <property type="component" value="Unassembled WGS sequence"/>
</dbReference>
<dbReference type="Gene3D" id="1.10.287.1120">
    <property type="entry name" value="Bipartite methylase S protein"/>
    <property type="match status" value="1"/>
</dbReference>
<protein>
    <submittedName>
        <fullName evidence="5">Restriction endonuclease subunit S</fullName>
        <ecNumber evidence="5">3.1.21.-</ecNumber>
    </submittedName>
</protein>
<proteinExistence type="inferred from homology"/>
<dbReference type="GO" id="GO:0016787">
    <property type="term" value="F:hydrolase activity"/>
    <property type="evidence" value="ECO:0007669"/>
    <property type="project" value="UniProtKB-KW"/>
</dbReference>
<dbReference type="InterPro" id="IPR000055">
    <property type="entry name" value="Restrct_endonuc_typeI_TRD"/>
</dbReference>
<reference evidence="5 6" key="1">
    <citation type="submission" date="2023-07" db="EMBL/GenBank/DDBJ databases">
        <title>Novel species in genus Planococcus.</title>
        <authorList>
            <person name="Ning S."/>
        </authorList>
    </citation>
    <scope>NUCLEOTIDE SEQUENCE [LARGE SCALE GENOMIC DNA]</scope>
    <source>
        <strain evidence="5 6">N017</strain>
    </source>
</reference>
<name>A0ABT8NH68_9BACL</name>
<feature type="domain" description="Type I restriction modification DNA specificity" evidence="4">
    <location>
        <begin position="17"/>
        <end position="193"/>
    </location>
</feature>
<keyword evidence="3" id="KW-0238">DNA-binding</keyword>
<evidence type="ECO:0000259" key="4">
    <source>
        <dbReference type="Pfam" id="PF01420"/>
    </source>
</evidence>
<dbReference type="Pfam" id="PF01420">
    <property type="entry name" value="Methylase_S"/>
    <property type="match status" value="2"/>
</dbReference>
<dbReference type="CDD" id="cd17273">
    <property type="entry name" value="RMtype1_S_EcoJA69PI-TRD1-CR1_like"/>
    <property type="match status" value="1"/>
</dbReference>
<keyword evidence="5" id="KW-0378">Hydrolase</keyword>
<evidence type="ECO:0000256" key="3">
    <source>
        <dbReference type="ARBA" id="ARBA00023125"/>
    </source>
</evidence>
<organism evidence="5 6">
    <name type="scientific">Planococcus shenhongbingii</name>
    <dbReference type="NCBI Taxonomy" id="3058398"/>
    <lineage>
        <taxon>Bacteria</taxon>
        <taxon>Bacillati</taxon>
        <taxon>Bacillota</taxon>
        <taxon>Bacilli</taxon>
        <taxon>Bacillales</taxon>
        <taxon>Caryophanaceae</taxon>
        <taxon>Planococcus</taxon>
    </lineage>
</organism>
<dbReference type="EMBL" id="JAUJWU010000005">
    <property type="protein sequence ID" value="MDN7247103.1"/>
    <property type="molecule type" value="Genomic_DNA"/>
</dbReference>
<evidence type="ECO:0000313" key="5">
    <source>
        <dbReference type="EMBL" id="MDN7247103.1"/>
    </source>
</evidence>
<dbReference type="Gene3D" id="3.90.220.20">
    <property type="entry name" value="DNA methylase specificity domains"/>
    <property type="match status" value="2"/>
</dbReference>